<feature type="transmembrane region" description="Helical" evidence="1">
    <location>
        <begin position="434"/>
        <end position="453"/>
    </location>
</feature>
<dbReference type="Proteomes" id="UP000298009">
    <property type="component" value="Unassembled WGS sequence"/>
</dbReference>
<comment type="caution">
    <text evidence="2">The sequence shown here is derived from an EMBL/GenBank/DDBJ whole genome shotgun (WGS) entry which is preliminary data.</text>
</comment>
<protein>
    <recommendedName>
        <fullName evidence="4">Glycosyltransferase RgtA/B/C/D-like domain-containing protein</fullName>
    </recommendedName>
</protein>
<accession>A0A4R9I191</accession>
<feature type="transmembrane region" description="Helical" evidence="1">
    <location>
        <begin position="251"/>
        <end position="269"/>
    </location>
</feature>
<evidence type="ECO:0000256" key="1">
    <source>
        <dbReference type="SAM" id="Phobius"/>
    </source>
</evidence>
<proteinExistence type="predicted"/>
<feature type="transmembrane region" description="Helical" evidence="1">
    <location>
        <begin position="402"/>
        <end position="422"/>
    </location>
</feature>
<feature type="transmembrane region" description="Helical" evidence="1">
    <location>
        <begin position="370"/>
        <end position="390"/>
    </location>
</feature>
<feature type="transmembrane region" description="Helical" evidence="1">
    <location>
        <begin position="313"/>
        <end position="334"/>
    </location>
</feature>
<feature type="transmembrane region" description="Helical" evidence="1">
    <location>
        <begin position="459"/>
        <end position="478"/>
    </location>
</feature>
<dbReference type="EMBL" id="RQFK01000033">
    <property type="protein sequence ID" value="TGK78411.1"/>
    <property type="molecule type" value="Genomic_DNA"/>
</dbReference>
<keyword evidence="1" id="KW-0812">Transmembrane</keyword>
<name>A0A4R9I191_9LEPT</name>
<keyword evidence="1" id="KW-0472">Membrane</keyword>
<dbReference type="RefSeq" id="WP_135602942.1">
    <property type="nucleotide sequence ID" value="NZ_RQFK01000033.1"/>
</dbReference>
<keyword evidence="1" id="KW-1133">Transmembrane helix</keyword>
<keyword evidence="3" id="KW-1185">Reference proteome</keyword>
<evidence type="ECO:0008006" key="4">
    <source>
        <dbReference type="Google" id="ProtNLM"/>
    </source>
</evidence>
<feature type="transmembrane region" description="Helical" evidence="1">
    <location>
        <begin position="12"/>
        <end position="31"/>
    </location>
</feature>
<evidence type="ECO:0000313" key="3">
    <source>
        <dbReference type="Proteomes" id="UP000298009"/>
    </source>
</evidence>
<dbReference type="AlphaFoldDB" id="A0A4R9I191"/>
<organism evidence="2 3">
    <name type="scientific">Leptospira noumeaensis</name>
    <dbReference type="NCBI Taxonomy" id="2484964"/>
    <lineage>
        <taxon>Bacteria</taxon>
        <taxon>Pseudomonadati</taxon>
        <taxon>Spirochaetota</taxon>
        <taxon>Spirochaetia</taxon>
        <taxon>Leptospirales</taxon>
        <taxon>Leptospiraceae</taxon>
        <taxon>Leptospira</taxon>
    </lineage>
</organism>
<gene>
    <name evidence="2" type="ORF">EHQ24_17840</name>
</gene>
<reference evidence="2" key="1">
    <citation type="journal article" date="2019" name="PLoS Negl. Trop. Dis.">
        <title>Revisiting the worldwide diversity of Leptospira species in the environment.</title>
        <authorList>
            <person name="Vincent A.T."/>
            <person name="Schiettekatte O."/>
            <person name="Bourhy P."/>
            <person name="Veyrier F.J."/>
            <person name="Picardeau M."/>
        </authorList>
    </citation>
    <scope>NUCLEOTIDE SEQUENCE [LARGE SCALE GENOMIC DNA]</scope>
    <source>
        <strain evidence="2">201800287</strain>
    </source>
</reference>
<dbReference type="OrthoDB" id="312574at2"/>
<feature type="transmembrane region" description="Helical" evidence="1">
    <location>
        <begin position="201"/>
        <end position="220"/>
    </location>
</feature>
<evidence type="ECO:0000313" key="2">
    <source>
        <dbReference type="EMBL" id="TGK78411.1"/>
    </source>
</evidence>
<sequence>MPNSFSFAKKRPFLYVPAVLFLMLISIFYLYTGSFFISPKLARFTTLGLLIFYTFTKKGNTLLKFVSLFLFYLSFTNPVPSSDLIPSRFFPLWLDPSTNFNFSMLLNQGSTTLLSQNDLASLQGQMKNLPHPRQDGFLVLPYYLVPGNMEILPTYPWTPGFFNFLIYKTFSLFYPVVPEINYENLNSVYFVLQAIYRLENFSAALLATVTSFLLYLVLCLKPFSNSKAISFSYVLIYSLCTSHFSNSSQGLWQHTIIEFILGFILYLVFIENNHHLRFLLIGFSAAVLIYSRPSSIFLLTFPLTVLITKFKKFKWSLLSALISFSVTLLFFCLLNDAYYQHFLGGYSLHKIAYSYVGHSDLFSKPFLEGLVGLTFSPGFGYYFFSPYLLLPFFHFFKVTNKVLFLSLLLPEVLFLLFYAKYIYWEGGHSYGARFLTDINLYSMLIFSMVPLTIWRNRPYQIVTLVFLIFSFYVQYFGANEKEMVSLWNNCYYESNFKRSMDFENLPFHPNVNNTNCSQR</sequence>